<dbReference type="EnsemblMetazoa" id="AQUA014540-RA">
    <property type="protein sequence ID" value="AQUA014540-PA"/>
    <property type="gene ID" value="AQUA014540"/>
</dbReference>
<dbReference type="VEuPathDB" id="VectorBase:AQUA014540"/>
<keyword evidence="3" id="KW-1185">Reference proteome</keyword>
<dbReference type="Proteomes" id="UP000076407">
    <property type="component" value="Unassembled WGS sequence"/>
</dbReference>
<reference evidence="2" key="1">
    <citation type="submission" date="2020-05" db="UniProtKB">
        <authorList>
            <consortium name="EnsemblMetazoa"/>
        </authorList>
    </citation>
    <scope>IDENTIFICATION</scope>
    <source>
        <strain evidence="2">SANGQUA</strain>
    </source>
</reference>
<organism evidence="2 3">
    <name type="scientific">Anopheles quadriannulatus</name>
    <name type="common">Mosquito</name>
    <dbReference type="NCBI Taxonomy" id="34691"/>
    <lineage>
        <taxon>Eukaryota</taxon>
        <taxon>Metazoa</taxon>
        <taxon>Ecdysozoa</taxon>
        <taxon>Arthropoda</taxon>
        <taxon>Hexapoda</taxon>
        <taxon>Insecta</taxon>
        <taxon>Pterygota</taxon>
        <taxon>Neoptera</taxon>
        <taxon>Endopterygota</taxon>
        <taxon>Diptera</taxon>
        <taxon>Nematocera</taxon>
        <taxon>Culicoidea</taxon>
        <taxon>Culicidae</taxon>
        <taxon>Anophelinae</taxon>
        <taxon>Anopheles</taxon>
    </lineage>
</organism>
<proteinExistence type="predicted"/>
<dbReference type="AlphaFoldDB" id="A0A182XRS0"/>
<sequence>MIQFRTDTDSNQGDRSEAKKKATRKGKCSPASIATVCFSCFAIGSIRAIPRSADLTLVQLTLGGALYSQCPAKEREETLIQACR</sequence>
<evidence type="ECO:0000256" key="1">
    <source>
        <dbReference type="SAM" id="MobiDB-lite"/>
    </source>
</evidence>
<name>A0A182XRS0_ANOQN</name>
<feature type="compositionally biased region" description="Basic and acidic residues" evidence="1">
    <location>
        <begin position="1"/>
        <end position="20"/>
    </location>
</feature>
<feature type="region of interest" description="Disordered" evidence="1">
    <location>
        <begin position="1"/>
        <end position="25"/>
    </location>
</feature>
<evidence type="ECO:0000313" key="2">
    <source>
        <dbReference type="EnsemblMetazoa" id="AQUA014540-PA"/>
    </source>
</evidence>
<protein>
    <submittedName>
        <fullName evidence="2">Uncharacterized protein</fullName>
    </submittedName>
</protein>
<evidence type="ECO:0000313" key="3">
    <source>
        <dbReference type="Proteomes" id="UP000076407"/>
    </source>
</evidence>
<accession>A0A182XRS0</accession>